<comment type="catalytic activity">
    <reaction evidence="13 14">
        <text>UDP-N-acetyl-alpha-D-muramate + L-alanine + ATP = UDP-N-acetyl-alpha-D-muramoyl-L-alanine + ADP + phosphate + H(+)</text>
        <dbReference type="Rhea" id="RHEA:23372"/>
        <dbReference type="ChEBI" id="CHEBI:15378"/>
        <dbReference type="ChEBI" id="CHEBI:30616"/>
        <dbReference type="ChEBI" id="CHEBI:43474"/>
        <dbReference type="ChEBI" id="CHEBI:57972"/>
        <dbReference type="ChEBI" id="CHEBI:70757"/>
        <dbReference type="ChEBI" id="CHEBI:83898"/>
        <dbReference type="ChEBI" id="CHEBI:456216"/>
        <dbReference type="EC" id="6.3.2.8"/>
    </reaction>
</comment>
<dbReference type="NCBIfam" id="TIGR01082">
    <property type="entry name" value="murC"/>
    <property type="match status" value="1"/>
</dbReference>
<proteinExistence type="inferred from homology"/>
<dbReference type="InterPro" id="IPR000713">
    <property type="entry name" value="Mur_ligase_N"/>
</dbReference>
<keyword evidence="5 14" id="KW-0436">Ligase</keyword>
<dbReference type="InterPro" id="IPR036565">
    <property type="entry name" value="Mur-like_cat_sf"/>
</dbReference>
<dbReference type="Gene3D" id="3.90.190.20">
    <property type="entry name" value="Mur ligase, C-terminal domain"/>
    <property type="match status" value="1"/>
</dbReference>
<dbReference type="InterPro" id="IPR005758">
    <property type="entry name" value="UDP-N-AcMur_Ala_ligase_MurC"/>
</dbReference>
<dbReference type="GO" id="GO:0008360">
    <property type="term" value="P:regulation of cell shape"/>
    <property type="evidence" value="ECO:0007669"/>
    <property type="project" value="UniProtKB-KW"/>
</dbReference>
<keyword evidence="9 14" id="KW-0133">Cell shape</keyword>
<feature type="binding site" evidence="14">
    <location>
        <begin position="121"/>
        <end position="127"/>
    </location>
    <ligand>
        <name>ATP</name>
        <dbReference type="ChEBI" id="CHEBI:30616"/>
    </ligand>
</feature>
<sequence length="452" mass="49755">MKLDNIEKVYLIGIGGIGMSGLARYFKNRGCFVAGYDRTATPLTDRLIDEGMDISFVDSAKSIPDAFKIADNERVLIIYTPAIPGSSPILNHFKNAGFDLKKRSQVLGIISEGMFTIAVAGTHGKTTTSSMVAHLLRSNGNDCTAFLGGIAANYKTNFLIGSNNVMVVEADEYDRSFLTLHPDIAIVTSMDADHLDIYGDVNHLEESFKLFVSQIKEDGDLINHSSLPLVNGLTYSSEGNADIKAKNIRIENGSFYFDFVSNGVLIENIHIGLPGIHNIENATAAIQAALFLKIEPAGIKEALGSFKGVNRRFEYIVKTDKHIYIDDYAHHPEELRACITAVKSLYPDKKLTTIFQPHLFSRTRDFVGGFAEVLAMTDELILLDIYPARELPIEGVTSEMLLNKINLADKSLQSKEGVLEYVRDARPELLLTVGAGDIDTLVKPLRDILNHA</sequence>
<dbReference type="Pfam" id="PF01225">
    <property type="entry name" value="Mur_ligase"/>
    <property type="match status" value="1"/>
</dbReference>
<dbReference type="EMBL" id="WVHT01000010">
    <property type="protein sequence ID" value="MXV52777.1"/>
    <property type="molecule type" value="Genomic_DNA"/>
</dbReference>
<keyword evidence="12 14" id="KW-0961">Cell wall biogenesis/degradation</keyword>
<keyword evidence="7 14" id="KW-0547">Nucleotide-binding</keyword>
<dbReference type="UniPathway" id="UPA00219"/>
<dbReference type="SUPFAM" id="SSF53623">
    <property type="entry name" value="MurD-like peptide ligases, catalytic domain"/>
    <property type="match status" value="1"/>
</dbReference>
<dbReference type="InterPro" id="IPR013221">
    <property type="entry name" value="Mur_ligase_cen"/>
</dbReference>
<evidence type="ECO:0000259" key="15">
    <source>
        <dbReference type="Pfam" id="PF01225"/>
    </source>
</evidence>
<dbReference type="Pfam" id="PF02875">
    <property type="entry name" value="Mur_ligase_C"/>
    <property type="match status" value="1"/>
</dbReference>
<name>A0A7K1YDU4_9SPHI</name>
<dbReference type="SUPFAM" id="SSF51984">
    <property type="entry name" value="MurCD N-terminal domain"/>
    <property type="match status" value="1"/>
</dbReference>
<keyword evidence="10 14" id="KW-0573">Peptidoglycan synthesis</keyword>
<evidence type="ECO:0000256" key="4">
    <source>
        <dbReference type="ARBA" id="ARBA00022490"/>
    </source>
</evidence>
<protein>
    <recommendedName>
        <fullName evidence="3 14">UDP-N-acetylmuramate--L-alanine ligase</fullName>
        <ecNumber evidence="3 14">6.3.2.8</ecNumber>
    </recommendedName>
    <alternativeName>
        <fullName evidence="14">UDP-N-acetylmuramoyl-L-alanine synthetase</fullName>
    </alternativeName>
</protein>
<dbReference type="GO" id="GO:0009252">
    <property type="term" value="P:peptidoglycan biosynthetic process"/>
    <property type="evidence" value="ECO:0007669"/>
    <property type="project" value="UniProtKB-UniRule"/>
</dbReference>
<evidence type="ECO:0000259" key="17">
    <source>
        <dbReference type="Pfam" id="PF08245"/>
    </source>
</evidence>
<keyword evidence="11 14" id="KW-0131">Cell cycle</keyword>
<evidence type="ECO:0000256" key="8">
    <source>
        <dbReference type="ARBA" id="ARBA00022840"/>
    </source>
</evidence>
<evidence type="ECO:0000256" key="13">
    <source>
        <dbReference type="ARBA" id="ARBA00047833"/>
    </source>
</evidence>
<dbReference type="InterPro" id="IPR050061">
    <property type="entry name" value="MurCDEF_pg_biosynth"/>
</dbReference>
<dbReference type="Proteomes" id="UP000466586">
    <property type="component" value="Unassembled WGS sequence"/>
</dbReference>
<evidence type="ECO:0000256" key="3">
    <source>
        <dbReference type="ARBA" id="ARBA00012211"/>
    </source>
</evidence>
<dbReference type="GO" id="GO:0005524">
    <property type="term" value="F:ATP binding"/>
    <property type="evidence" value="ECO:0007669"/>
    <property type="project" value="UniProtKB-UniRule"/>
</dbReference>
<dbReference type="GO" id="GO:0071555">
    <property type="term" value="P:cell wall organization"/>
    <property type="evidence" value="ECO:0007669"/>
    <property type="project" value="UniProtKB-KW"/>
</dbReference>
<organism evidence="18 19">
    <name type="scientific">Hufsiella arboris</name>
    <dbReference type="NCBI Taxonomy" id="2695275"/>
    <lineage>
        <taxon>Bacteria</taxon>
        <taxon>Pseudomonadati</taxon>
        <taxon>Bacteroidota</taxon>
        <taxon>Sphingobacteriia</taxon>
        <taxon>Sphingobacteriales</taxon>
        <taxon>Sphingobacteriaceae</taxon>
        <taxon>Hufsiella</taxon>
    </lineage>
</organism>
<evidence type="ECO:0000256" key="11">
    <source>
        <dbReference type="ARBA" id="ARBA00023306"/>
    </source>
</evidence>
<keyword evidence="6 14" id="KW-0132">Cell division</keyword>
<comment type="subcellular location">
    <subcellularLocation>
        <location evidence="1 14">Cytoplasm</location>
    </subcellularLocation>
</comment>
<dbReference type="GO" id="GO:0008763">
    <property type="term" value="F:UDP-N-acetylmuramate-L-alanine ligase activity"/>
    <property type="evidence" value="ECO:0007669"/>
    <property type="project" value="UniProtKB-UniRule"/>
</dbReference>
<accession>A0A7K1YDU4</accession>
<evidence type="ECO:0000256" key="14">
    <source>
        <dbReference type="HAMAP-Rule" id="MF_00046"/>
    </source>
</evidence>
<dbReference type="AlphaFoldDB" id="A0A7K1YDU4"/>
<evidence type="ECO:0000256" key="7">
    <source>
        <dbReference type="ARBA" id="ARBA00022741"/>
    </source>
</evidence>
<evidence type="ECO:0000313" key="19">
    <source>
        <dbReference type="Proteomes" id="UP000466586"/>
    </source>
</evidence>
<dbReference type="InterPro" id="IPR036615">
    <property type="entry name" value="Mur_ligase_C_dom_sf"/>
</dbReference>
<dbReference type="Pfam" id="PF08245">
    <property type="entry name" value="Mur_ligase_M"/>
    <property type="match status" value="1"/>
</dbReference>
<comment type="pathway">
    <text evidence="2 14">Cell wall biogenesis; peptidoglycan biosynthesis.</text>
</comment>
<keyword evidence="8 14" id="KW-0067">ATP-binding</keyword>
<comment type="function">
    <text evidence="14">Cell wall formation.</text>
</comment>
<comment type="similarity">
    <text evidence="14">Belongs to the MurCDEF family.</text>
</comment>
<evidence type="ECO:0000256" key="10">
    <source>
        <dbReference type="ARBA" id="ARBA00022984"/>
    </source>
</evidence>
<comment type="caution">
    <text evidence="18">The sequence shown here is derived from an EMBL/GenBank/DDBJ whole genome shotgun (WGS) entry which is preliminary data.</text>
</comment>
<evidence type="ECO:0000256" key="6">
    <source>
        <dbReference type="ARBA" id="ARBA00022618"/>
    </source>
</evidence>
<dbReference type="PANTHER" id="PTHR43445">
    <property type="entry name" value="UDP-N-ACETYLMURAMATE--L-ALANINE LIGASE-RELATED"/>
    <property type="match status" value="1"/>
</dbReference>
<dbReference type="GO" id="GO:0005737">
    <property type="term" value="C:cytoplasm"/>
    <property type="evidence" value="ECO:0007669"/>
    <property type="project" value="UniProtKB-SubCell"/>
</dbReference>
<evidence type="ECO:0000313" key="18">
    <source>
        <dbReference type="EMBL" id="MXV52777.1"/>
    </source>
</evidence>
<reference evidence="18 19" key="1">
    <citation type="submission" date="2019-11" db="EMBL/GenBank/DDBJ databases">
        <title>Pedobacter sp. HMF7647 Genome sequencing and assembly.</title>
        <authorList>
            <person name="Kang H."/>
            <person name="Kim H."/>
            <person name="Joh K."/>
        </authorList>
    </citation>
    <scope>NUCLEOTIDE SEQUENCE [LARGE SCALE GENOMIC DNA]</scope>
    <source>
        <strain evidence="18 19">HMF7647</strain>
    </source>
</reference>
<evidence type="ECO:0000256" key="1">
    <source>
        <dbReference type="ARBA" id="ARBA00004496"/>
    </source>
</evidence>
<dbReference type="InterPro" id="IPR004101">
    <property type="entry name" value="Mur_ligase_C"/>
</dbReference>
<dbReference type="EC" id="6.3.2.8" evidence="3 14"/>
<dbReference type="HAMAP" id="MF_00046">
    <property type="entry name" value="MurC"/>
    <property type="match status" value="1"/>
</dbReference>
<feature type="domain" description="Mur ligase central" evidence="17">
    <location>
        <begin position="119"/>
        <end position="289"/>
    </location>
</feature>
<feature type="domain" description="Mur ligase C-terminal" evidence="16">
    <location>
        <begin position="311"/>
        <end position="434"/>
    </location>
</feature>
<dbReference type="SUPFAM" id="SSF53244">
    <property type="entry name" value="MurD-like peptide ligases, peptide-binding domain"/>
    <property type="match status" value="1"/>
</dbReference>
<evidence type="ECO:0000256" key="5">
    <source>
        <dbReference type="ARBA" id="ARBA00022598"/>
    </source>
</evidence>
<dbReference type="RefSeq" id="WP_160845955.1">
    <property type="nucleotide sequence ID" value="NZ_WVHT01000010.1"/>
</dbReference>
<feature type="domain" description="Mur ligase N-terminal catalytic" evidence="15">
    <location>
        <begin position="9"/>
        <end position="111"/>
    </location>
</feature>
<evidence type="ECO:0000259" key="16">
    <source>
        <dbReference type="Pfam" id="PF02875"/>
    </source>
</evidence>
<gene>
    <name evidence="14" type="primary">murC</name>
    <name evidence="18" type="ORF">GS399_17525</name>
</gene>
<dbReference type="GO" id="GO:0051301">
    <property type="term" value="P:cell division"/>
    <property type="evidence" value="ECO:0007669"/>
    <property type="project" value="UniProtKB-KW"/>
</dbReference>
<evidence type="ECO:0000256" key="9">
    <source>
        <dbReference type="ARBA" id="ARBA00022960"/>
    </source>
</evidence>
<keyword evidence="19" id="KW-1185">Reference proteome</keyword>
<evidence type="ECO:0000256" key="2">
    <source>
        <dbReference type="ARBA" id="ARBA00004752"/>
    </source>
</evidence>
<evidence type="ECO:0000256" key="12">
    <source>
        <dbReference type="ARBA" id="ARBA00023316"/>
    </source>
</evidence>
<dbReference type="Gene3D" id="3.40.1190.10">
    <property type="entry name" value="Mur-like, catalytic domain"/>
    <property type="match status" value="1"/>
</dbReference>
<dbReference type="Gene3D" id="3.40.50.720">
    <property type="entry name" value="NAD(P)-binding Rossmann-like Domain"/>
    <property type="match status" value="1"/>
</dbReference>
<keyword evidence="4 14" id="KW-0963">Cytoplasm</keyword>
<dbReference type="PANTHER" id="PTHR43445:SF3">
    <property type="entry name" value="UDP-N-ACETYLMURAMATE--L-ALANINE LIGASE"/>
    <property type="match status" value="1"/>
</dbReference>